<dbReference type="EMBL" id="JAIWYP010000011">
    <property type="protein sequence ID" value="KAH3735058.1"/>
    <property type="molecule type" value="Genomic_DNA"/>
</dbReference>
<dbReference type="Proteomes" id="UP000828390">
    <property type="component" value="Unassembled WGS sequence"/>
</dbReference>
<dbReference type="AlphaFoldDB" id="A0A9D4CX29"/>
<comment type="caution">
    <text evidence="3">The sequence shown here is derived from an EMBL/GenBank/DDBJ whole genome shotgun (WGS) entry which is preliminary data.</text>
</comment>
<reference evidence="3" key="2">
    <citation type="submission" date="2020-11" db="EMBL/GenBank/DDBJ databases">
        <authorList>
            <person name="McCartney M.A."/>
            <person name="Auch B."/>
            <person name="Kono T."/>
            <person name="Mallez S."/>
            <person name="Becker A."/>
            <person name="Gohl D.M."/>
            <person name="Silverstein K.A.T."/>
            <person name="Koren S."/>
            <person name="Bechman K.B."/>
            <person name="Herman A."/>
            <person name="Abrahante J.E."/>
            <person name="Garbe J."/>
        </authorList>
    </citation>
    <scope>NUCLEOTIDE SEQUENCE</scope>
    <source>
        <strain evidence="3">Duluth1</strain>
        <tissue evidence="3">Whole animal</tissue>
    </source>
</reference>
<organism evidence="3 4">
    <name type="scientific">Dreissena polymorpha</name>
    <name type="common">Zebra mussel</name>
    <name type="synonym">Mytilus polymorpha</name>
    <dbReference type="NCBI Taxonomy" id="45954"/>
    <lineage>
        <taxon>Eukaryota</taxon>
        <taxon>Metazoa</taxon>
        <taxon>Spiralia</taxon>
        <taxon>Lophotrochozoa</taxon>
        <taxon>Mollusca</taxon>
        <taxon>Bivalvia</taxon>
        <taxon>Autobranchia</taxon>
        <taxon>Heteroconchia</taxon>
        <taxon>Euheterodonta</taxon>
        <taxon>Imparidentia</taxon>
        <taxon>Neoheterodontei</taxon>
        <taxon>Myida</taxon>
        <taxon>Dreissenoidea</taxon>
        <taxon>Dreissenidae</taxon>
        <taxon>Dreissena</taxon>
    </lineage>
</organism>
<keyword evidence="1" id="KW-0677">Repeat</keyword>
<dbReference type="InterPro" id="IPR001258">
    <property type="entry name" value="NHL_repeat"/>
</dbReference>
<protein>
    <submittedName>
        <fullName evidence="3">Uncharacterized protein</fullName>
    </submittedName>
</protein>
<reference evidence="3" key="1">
    <citation type="journal article" date="2019" name="bioRxiv">
        <title>The Genome of the Zebra Mussel, Dreissena polymorpha: A Resource for Invasive Species Research.</title>
        <authorList>
            <person name="McCartney M.A."/>
            <person name="Auch B."/>
            <person name="Kono T."/>
            <person name="Mallez S."/>
            <person name="Zhang Y."/>
            <person name="Obille A."/>
            <person name="Becker A."/>
            <person name="Abrahante J.E."/>
            <person name="Garbe J."/>
            <person name="Badalamenti J.P."/>
            <person name="Herman A."/>
            <person name="Mangelson H."/>
            <person name="Liachko I."/>
            <person name="Sullivan S."/>
            <person name="Sone E.D."/>
            <person name="Koren S."/>
            <person name="Silverstein K.A.T."/>
            <person name="Beckman K.B."/>
            <person name="Gohl D.M."/>
        </authorList>
    </citation>
    <scope>NUCLEOTIDE SEQUENCE</scope>
    <source>
        <strain evidence="3">Duluth1</strain>
        <tissue evidence="3">Whole animal</tissue>
    </source>
</reference>
<keyword evidence="4" id="KW-1185">Reference proteome</keyword>
<proteinExistence type="predicted"/>
<evidence type="ECO:0000313" key="4">
    <source>
        <dbReference type="Proteomes" id="UP000828390"/>
    </source>
</evidence>
<sequence length="110" mass="12119">MDIEKYLTQQSSLGRIIDNMQSLTIKMNLDQVMTVKRKLEYSVSISSDTQTCRISGICCLPSGQVIVTDMDSRKVKLLDQHCAVSSHCDVSGAPYDICQITSSEVAVTVN</sequence>
<evidence type="ECO:0000256" key="2">
    <source>
        <dbReference type="PROSITE-ProRule" id="PRU00504"/>
    </source>
</evidence>
<evidence type="ECO:0000313" key="3">
    <source>
        <dbReference type="EMBL" id="KAH3735058.1"/>
    </source>
</evidence>
<dbReference type="PROSITE" id="PS51125">
    <property type="entry name" value="NHL"/>
    <property type="match status" value="1"/>
</dbReference>
<evidence type="ECO:0000256" key="1">
    <source>
        <dbReference type="ARBA" id="ARBA00022737"/>
    </source>
</evidence>
<name>A0A9D4CX29_DREPO</name>
<accession>A0A9D4CX29</accession>
<gene>
    <name evidence="3" type="ORF">DPMN_041519</name>
</gene>
<feature type="repeat" description="NHL" evidence="2">
    <location>
        <begin position="46"/>
        <end position="81"/>
    </location>
</feature>